<evidence type="ECO:0000256" key="2">
    <source>
        <dbReference type="ARBA" id="ARBA00022729"/>
    </source>
</evidence>
<name>A0A8R7UJ67_TRIUA</name>
<evidence type="ECO:0000313" key="7">
    <source>
        <dbReference type="Proteomes" id="UP000015106"/>
    </source>
</evidence>
<dbReference type="Gene3D" id="3.40.50.1110">
    <property type="entry name" value="SGNH hydrolase"/>
    <property type="match status" value="1"/>
</dbReference>
<evidence type="ECO:0000256" key="3">
    <source>
        <dbReference type="ARBA" id="ARBA00022801"/>
    </source>
</evidence>
<evidence type="ECO:0008006" key="8">
    <source>
        <dbReference type="Google" id="ProtNLM"/>
    </source>
</evidence>
<dbReference type="CDD" id="cd01837">
    <property type="entry name" value="SGNH_plant_lipase_like"/>
    <property type="match status" value="1"/>
</dbReference>
<keyword evidence="4" id="KW-0325">Glycoprotein</keyword>
<dbReference type="InterPro" id="IPR036514">
    <property type="entry name" value="SGNH_hydro_sf"/>
</dbReference>
<dbReference type="Proteomes" id="UP000015106">
    <property type="component" value="Chromosome 5"/>
</dbReference>
<keyword evidence="2 5" id="KW-0732">Signal</keyword>
<dbReference type="EnsemblPlants" id="TuG1812G0500002445.01.T01">
    <property type="protein sequence ID" value="TuG1812G0500002445.01.T01"/>
    <property type="gene ID" value="TuG1812G0500002445.01"/>
</dbReference>
<dbReference type="PANTHER" id="PTHR22835:SF674">
    <property type="entry name" value="GDSL ESTERASE_LIPASE"/>
    <property type="match status" value="1"/>
</dbReference>
<dbReference type="GO" id="GO:0016788">
    <property type="term" value="F:hydrolase activity, acting on ester bonds"/>
    <property type="evidence" value="ECO:0007669"/>
    <property type="project" value="InterPro"/>
</dbReference>
<comment type="similarity">
    <text evidence="1">Belongs to the 'GDSL' lipolytic enzyme family.</text>
</comment>
<reference evidence="7" key="1">
    <citation type="journal article" date="2013" name="Nature">
        <title>Draft genome of the wheat A-genome progenitor Triticum urartu.</title>
        <authorList>
            <person name="Ling H.Q."/>
            <person name="Zhao S."/>
            <person name="Liu D."/>
            <person name="Wang J."/>
            <person name="Sun H."/>
            <person name="Zhang C."/>
            <person name="Fan H."/>
            <person name="Li D."/>
            <person name="Dong L."/>
            <person name="Tao Y."/>
            <person name="Gao C."/>
            <person name="Wu H."/>
            <person name="Li Y."/>
            <person name="Cui Y."/>
            <person name="Guo X."/>
            <person name="Zheng S."/>
            <person name="Wang B."/>
            <person name="Yu K."/>
            <person name="Liang Q."/>
            <person name="Yang W."/>
            <person name="Lou X."/>
            <person name="Chen J."/>
            <person name="Feng M."/>
            <person name="Jian J."/>
            <person name="Zhang X."/>
            <person name="Luo G."/>
            <person name="Jiang Y."/>
            <person name="Liu J."/>
            <person name="Wang Z."/>
            <person name="Sha Y."/>
            <person name="Zhang B."/>
            <person name="Wu H."/>
            <person name="Tang D."/>
            <person name="Shen Q."/>
            <person name="Xue P."/>
            <person name="Zou S."/>
            <person name="Wang X."/>
            <person name="Liu X."/>
            <person name="Wang F."/>
            <person name="Yang Y."/>
            <person name="An X."/>
            <person name="Dong Z."/>
            <person name="Zhang K."/>
            <person name="Zhang X."/>
            <person name="Luo M.C."/>
            <person name="Dvorak J."/>
            <person name="Tong Y."/>
            <person name="Wang J."/>
            <person name="Yang H."/>
            <person name="Li Z."/>
            <person name="Wang D."/>
            <person name="Zhang A."/>
            <person name="Wang J."/>
        </authorList>
    </citation>
    <scope>NUCLEOTIDE SEQUENCE</scope>
    <source>
        <strain evidence="7">cv. G1812</strain>
    </source>
</reference>
<reference evidence="6" key="3">
    <citation type="submission" date="2022-06" db="UniProtKB">
        <authorList>
            <consortium name="EnsemblPlants"/>
        </authorList>
    </citation>
    <scope>IDENTIFICATION</scope>
</reference>
<dbReference type="PANTHER" id="PTHR22835">
    <property type="entry name" value="ZINC FINGER FYVE DOMAIN CONTAINING PROTEIN"/>
    <property type="match status" value="1"/>
</dbReference>
<organism evidence="6 7">
    <name type="scientific">Triticum urartu</name>
    <name type="common">Red wild einkorn</name>
    <name type="synonym">Crithodium urartu</name>
    <dbReference type="NCBI Taxonomy" id="4572"/>
    <lineage>
        <taxon>Eukaryota</taxon>
        <taxon>Viridiplantae</taxon>
        <taxon>Streptophyta</taxon>
        <taxon>Embryophyta</taxon>
        <taxon>Tracheophyta</taxon>
        <taxon>Spermatophyta</taxon>
        <taxon>Magnoliopsida</taxon>
        <taxon>Liliopsida</taxon>
        <taxon>Poales</taxon>
        <taxon>Poaceae</taxon>
        <taxon>BOP clade</taxon>
        <taxon>Pooideae</taxon>
        <taxon>Triticodae</taxon>
        <taxon>Triticeae</taxon>
        <taxon>Triticinae</taxon>
        <taxon>Triticum</taxon>
    </lineage>
</organism>
<feature type="signal peptide" evidence="5">
    <location>
        <begin position="1"/>
        <end position="24"/>
    </location>
</feature>
<evidence type="ECO:0000256" key="5">
    <source>
        <dbReference type="SAM" id="SignalP"/>
    </source>
</evidence>
<sequence>FLQPWSLPSYFSLLALFCLQGVSADRVKFTSLFALGDSNIDTGNLLILATPDVPVFNNKPPYGKTFFGHPNGRFSDGRVTIDFIAEEFGLPLLRPSLQKSPDVSKGVNFAVGGATSLNADFFERNKYVNFKLLNSSLNVQLDWFEKLKPSFCKTAGPSECFKKTLFVVGEFGVNDYNLAWAAGKSEGEVRAYVPQVVQNIANAVDVLIKGGATYVVLPGIPPIGCSPSLLATRVKLNKAKEFDQLGCLSDVDRVTKYHNTQLRDAIDGLRRKYTHAKVIKADFYNPIIDILRNPGRFGVAGGDVLRACCGGGGKYNWNISAVCSQPGVAACKNPSAFVSWDGTHFTEATYRHVAKGWLSGPYADPPILN</sequence>
<feature type="chain" id="PRO_5035743527" description="GDSL esterase/lipase" evidence="5">
    <location>
        <begin position="25"/>
        <end position="369"/>
    </location>
</feature>
<keyword evidence="7" id="KW-1185">Reference proteome</keyword>
<dbReference type="Gramene" id="TuG1812G0500002445.01.T01">
    <property type="protein sequence ID" value="TuG1812G0500002445.01.T01"/>
    <property type="gene ID" value="TuG1812G0500002445.01"/>
</dbReference>
<evidence type="ECO:0000256" key="1">
    <source>
        <dbReference type="ARBA" id="ARBA00008668"/>
    </source>
</evidence>
<dbReference type="AlphaFoldDB" id="A0A8R7UJ67"/>
<dbReference type="Pfam" id="PF00657">
    <property type="entry name" value="Lipase_GDSL"/>
    <property type="match status" value="1"/>
</dbReference>
<protein>
    <recommendedName>
        <fullName evidence="8">GDSL esterase/lipase</fullName>
    </recommendedName>
</protein>
<dbReference type="InterPro" id="IPR035669">
    <property type="entry name" value="SGNH_plant_lipase-like"/>
</dbReference>
<reference evidence="6" key="2">
    <citation type="submission" date="2018-03" db="EMBL/GenBank/DDBJ databases">
        <title>The Triticum urartu genome reveals the dynamic nature of wheat genome evolution.</title>
        <authorList>
            <person name="Ling H."/>
            <person name="Ma B."/>
            <person name="Shi X."/>
            <person name="Liu H."/>
            <person name="Dong L."/>
            <person name="Sun H."/>
            <person name="Cao Y."/>
            <person name="Gao Q."/>
            <person name="Zheng S."/>
            <person name="Li Y."/>
            <person name="Yu Y."/>
            <person name="Du H."/>
            <person name="Qi M."/>
            <person name="Li Y."/>
            <person name="Yu H."/>
            <person name="Cui Y."/>
            <person name="Wang N."/>
            <person name="Chen C."/>
            <person name="Wu H."/>
            <person name="Zhao Y."/>
            <person name="Zhang J."/>
            <person name="Li Y."/>
            <person name="Zhou W."/>
            <person name="Zhang B."/>
            <person name="Hu W."/>
            <person name="Eijk M."/>
            <person name="Tang J."/>
            <person name="Witsenboer H."/>
            <person name="Zhao S."/>
            <person name="Li Z."/>
            <person name="Zhang A."/>
            <person name="Wang D."/>
            <person name="Liang C."/>
        </authorList>
    </citation>
    <scope>NUCLEOTIDE SEQUENCE [LARGE SCALE GENOMIC DNA]</scope>
    <source>
        <strain evidence="6">cv. G1812</strain>
    </source>
</reference>
<dbReference type="SUPFAM" id="SSF52266">
    <property type="entry name" value="SGNH hydrolase"/>
    <property type="match status" value="1"/>
</dbReference>
<accession>A0A8R7UJ67</accession>
<dbReference type="InterPro" id="IPR001087">
    <property type="entry name" value="GDSL"/>
</dbReference>
<keyword evidence="3" id="KW-0378">Hydrolase</keyword>
<evidence type="ECO:0000313" key="6">
    <source>
        <dbReference type="EnsemblPlants" id="TuG1812G0500002445.01.T01"/>
    </source>
</evidence>
<proteinExistence type="inferred from homology"/>
<evidence type="ECO:0000256" key="4">
    <source>
        <dbReference type="ARBA" id="ARBA00023180"/>
    </source>
</evidence>